<reference evidence="2" key="1">
    <citation type="journal article" date="2019" name="Nat. Med.">
        <title>A library of human gut bacterial isolates paired with longitudinal multiomics data enables mechanistic microbiome research.</title>
        <authorList>
            <person name="Poyet M."/>
            <person name="Groussin M."/>
            <person name="Gibbons S.M."/>
            <person name="Avila-Pacheco J."/>
            <person name="Jiang X."/>
            <person name="Kearney S.M."/>
            <person name="Perrotta A.R."/>
            <person name="Berdy B."/>
            <person name="Zhao S."/>
            <person name="Lieberman T.D."/>
            <person name="Swanson P.K."/>
            <person name="Smith M."/>
            <person name="Roesemann S."/>
            <person name="Alexander J.E."/>
            <person name="Rich S.A."/>
            <person name="Livny J."/>
            <person name="Vlamakis H."/>
            <person name="Clish C."/>
            <person name="Bullock K."/>
            <person name="Deik A."/>
            <person name="Scott J."/>
            <person name="Pierce K.A."/>
            <person name="Xavier R.J."/>
            <person name="Alm E.J."/>
        </authorList>
    </citation>
    <scope>NUCLEOTIDE SEQUENCE</scope>
    <source>
        <strain evidence="2">BIOML-A179</strain>
    </source>
</reference>
<dbReference type="RefSeq" id="WP_129821445.1">
    <property type="nucleotide sequence ID" value="NZ_RCYV01000008.1"/>
</dbReference>
<dbReference type="AlphaFoldDB" id="A0A6I3NE24"/>
<sequence length="249" mass="28104">MAISDFAKEYHEKLFPNFESNLAKTDADLVEIFNNFAFDEVINQTKLDDQTRMMAILASLIGCHAIDEFKIMLLVALNLGVTPEVVKEIVYQAVPYVGMGRVYPFLHATNEIFELSNISLPLASAKTTTPKIRLEKGIEAQVEIFGNHMSEFYKSGPAETKHINYWLATNCFGDYYTRRVLDLKQREMLTFCFLAALGDCEPQLTSHAVANMRIGNDKLFLIDIVSACLPFIGYPRSLNAIRCIQQASK</sequence>
<proteinExistence type="predicted"/>
<dbReference type="Pfam" id="PF02627">
    <property type="entry name" value="CMD"/>
    <property type="match status" value="2"/>
</dbReference>
<dbReference type="Gene3D" id="1.20.1290.10">
    <property type="entry name" value="AhpD-like"/>
    <property type="match status" value="1"/>
</dbReference>
<accession>A0A6I3NE24</accession>
<dbReference type="GO" id="GO:0051920">
    <property type="term" value="F:peroxiredoxin activity"/>
    <property type="evidence" value="ECO:0007669"/>
    <property type="project" value="InterPro"/>
</dbReference>
<gene>
    <name evidence="2" type="ORF">GMA64_11780</name>
</gene>
<evidence type="ECO:0000259" key="1">
    <source>
        <dbReference type="Pfam" id="PF02627"/>
    </source>
</evidence>
<dbReference type="InterPro" id="IPR003779">
    <property type="entry name" value="CMD-like"/>
</dbReference>
<dbReference type="PANTHER" id="PTHR33570">
    <property type="entry name" value="4-CARBOXYMUCONOLACTONE DECARBOXYLASE FAMILY PROTEIN"/>
    <property type="match status" value="1"/>
</dbReference>
<dbReference type="PANTHER" id="PTHR33570:SF2">
    <property type="entry name" value="CARBOXYMUCONOLACTONE DECARBOXYLASE-LIKE DOMAIN-CONTAINING PROTEIN"/>
    <property type="match status" value="1"/>
</dbReference>
<dbReference type="InterPro" id="IPR029032">
    <property type="entry name" value="AhpD-like"/>
</dbReference>
<dbReference type="InterPro" id="IPR052512">
    <property type="entry name" value="4CMD/NDH-1_regulator"/>
</dbReference>
<feature type="domain" description="Carboxymuconolactone decarboxylase-like" evidence="1">
    <location>
        <begin position="167"/>
        <end position="245"/>
    </location>
</feature>
<protein>
    <submittedName>
        <fullName evidence="2">Carboxymuconolactone decarboxylase</fullName>
    </submittedName>
</protein>
<name>A0A6I3NE24_9FIRM</name>
<organism evidence="2">
    <name type="scientific">Turicibacter sanguinis</name>
    <dbReference type="NCBI Taxonomy" id="154288"/>
    <lineage>
        <taxon>Bacteria</taxon>
        <taxon>Bacillati</taxon>
        <taxon>Bacillota</taxon>
        <taxon>Erysipelotrichia</taxon>
        <taxon>Erysipelotrichales</taxon>
        <taxon>Turicibacteraceae</taxon>
        <taxon>Turicibacter</taxon>
    </lineage>
</organism>
<feature type="domain" description="Carboxymuconolactone decarboxylase-like" evidence="1">
    <location>
        <begin position="28"/>
        <end position="109"/>
    </location>
</feature>
<evidence type="ECO:0000313" key="2">
    <source>
        <dbReference type="EMBL" id="MTL95209.1"/>
    </source>
</evidence>
<dbReference type="SUPFAM" id="SSF69118">
    <property type="entry name" value="AhpD-like"/>
    <property type="match status" value="1"/>
</dbReference>
<dbReference type="EMBL" id="WMQV01000035">
    <property type="protein sequence ID" value="MTL95209.1"/>
    <property type="molecule type" value="Genomic_DNA"/>
</dbReference>
<comment type="caution">
    <text evidence="2">The sequence shown here is derived from an EMBL/GenBank/DDBJ whole genome shotgun (WGS) entry which is preliminary data.</text>
</comment>